<sequence>MSTTTSVTTATGRPRGRPPKVKPALIENLIVDMTTSNDDVVFIIILNKSDEEENQESVEEEDEEDEQYAHMEEQQLELSLCKKNMEEKIDYIVELLESLENFMDTLNLKLVFLPSFFLLAD</sequence>
<comment type="caution">
    <text evidence="2">The sequence shown here is derived from an EMBL/GenBank/DDBJ whole genome shotgun (WGS) entry which is preliminary data.</text>
</comment>
<gene>
    <name evidence="2" type="ORF">FNV43_RR27227</name>
</gene>
<protein>
    <submittedName>
        <fullName evidence="2">Uncharacterized protein</fullName>
    </submittedName>
</protein>
<organism evidence="2 3">
    <name type="scientific">Rhamnella rubrinervis</name>
    <dbReference type="NCBI Taxonomy" id="2594499"/>
    <lineage>
        <taxon>Eukaryota</taxon>
        <taxon>Viridiplantae</taxon>
        <taxon>Streptophyta</taxon>
        <taxon>Embryophyta</taxon>
        <taxon>Tracheophyta</taxon>
        <taxon>Spermatophyta</taxon>
        <taxon>Magnoliopsida</taxon>
        <taxon>eudicotyledons</taxon>
        <taxon>Gunneridae</taxon>
        <taxon>Pentapetalae</taxon>
        <taxon>rosids</taxon>
        <taxon>fabids</taxon>
        <taxon>Rosales</taxon>
        <taxon>Rhamnaceae</taxon>
        <taxon>rhamnoid group</taxon>
        <taxon>Rhamneae</taxon>
        <taxon>Rhamnella</taxon>
    </lineage>
</organism>
<feature type="region of interest" description="Disordered" evidence="1">
    <location>
        <begin position="1"/>
        <end position="21"/>
    </location>
</feature>
<dbReference type="AlphaFoldDB" id="A0A8K0DWI2"/>
<dbReference type="EMBL" id="VOIH02000012">
    <property type="protein sequence ID" value="KAF3432487.1"/>
    <property type="molecule type" value="Genomic_DNA"/>
</dbReference>
<evidence type="ECO:0000313" key="2">
    <source>
        <dbReference type="EMBL" id="KAF3432487.1"/>
    </source>
</evidence>
<feature type="compositionally biased region" description="Low complexity" evidence="1">
    <location>
        <begin position="1"/>
        <end position="13"/>
    </location>
</feature>
<feature type="compositionally biased region" description="Acidic residues" evidence="1">
    <location>
        <begin position="50"/>
        <end position="66"/>
    </location>
</feature>
<evidence type="ECO:0000256" key="1">
    <source>
        <dbReference type="SAM" id="MobiDB-lite"/>
    </source>
</evidence>
<accession>A0A8K0DWI2</accession>
<name>A0A8K0DWI2_9ROSA</name>
<evidence type="ECO:0000313" key="3">
    <source>
        <dbReference type="Proteomes" id="UP000796880"/>
    </source>
</evidence>
<feature type="region of interest" description="Disordered" evidence="1">
    <location>
        <begin position="50"/>
        <end position="72"/>
    </location>
</feature>
<reference evidence="2" key="1">
    <citation type="submission" date="2020-03" db="EMBL/GenBank/DDBJ databases">
        <title>A high-quality chromosome-level genome assembly of a woody plant with both climbing and erect habits, Rhamnella rubrinervis.</title>
        <authorList>
            <person name="Lu Z."/>
            <person name="Yang Y."/>
            <person name="Zhu X."/>
            <person name="Sun Y."/>
        </authorList>
    </citation>
    <scope>NUCLEOTIDE SEQUENCE</scope>
    <source>
        <strain evidence="2">BYM</strain>
        <tissue evidence="2">Leaf</tissue>
    </source>
</reference>
<keyword evidence="3" id="KW-1185">Reference proteome</keyword>
<proteinExistence type="predicted"/>
<dbReference type="Proteomes" id="UP000796880">
    <property type="component" value="Unassembled WGS sequence"/>
</dbReference>